<dbReference type="Gene3D" id="2.130.10.10">
    <property type="entry name" value="YVTN repeat-like/Quinoprotein amine dehydrogenase"/>
    <property type="match status" value="2"/>
</dbReference>
<dbReference type="HOGENOM" id="CLU_000288_57_33_1"/>
<evidence type="ECO:0000313" key="5">
    <source>
        <dbReference type="EMBL" id="KIJ13546.1"/>
    </source>
</evidence>
<dbReference type="PRINTS" id="PR00320">
    <property type="entry name" value="GPROTEINBRPT"/>
</dbReference>
<dbReference type="PANTHER" id="PTHR19848">
    <property type="entry name" value="WD40 REPEAT PROTEIN"/>
    <property type="match status" value="1"/>
</dbReference>
<reference evidence="6" key="2">
    <citation type="submission" date="2015-01" db="EMBL/GenBank/DDBJ databases">
        <title>Evolutionary Origins and Diversification of the Mycorrhizal Mutualists.</title>
        <authorList>
            <consortium name="DOE Joint Genome Institute"/>
            <consortium name="Mycorrhizal Genomics Consortium"/>
            <person name="Kohler A."/>
            <person name="Kuo A."/>
            <person name="Nagy L.G."/>
            <person name="Floudas D."/>
            <person name="Copeland A."/>
            <person name="Barry K.W."/>
            <person name="Cichocki N."/>
            <person name="Veneault-Fourrey C."/>
            <person name="LaButti K."/>
            <person name="Lindquist E.A."/>
            <person name="Lipzen A."/>
            <person name="Lundell T."/>
            <person name="Morin E."/>
            <person name="Murat C."/>
            <person name="Riley R."/>
            <person name="Ohm R."/>
            <person name="Sun H."/>
            <person name="Tunlid A."/>
            <person name="Henrissat B."/>
            <person name="Grigoriev I.V."/>
            <person name="Hibbett D.S."/>
            <person name="Martin F."/>
        </authorList>
    </citation>
    <scope>NUCLEOTIDE SEQUENCE [LARGE SCALE GENOMIC DNA]</scope>
    <source>
        <strain evidence="6">ATCC 200175</strain>
    </source>
</reference>
<dbReference type="SUPFAM" id="SSF50978">
    <property type="entry name" value="WD40 repeat-like"/>
    <property type="match status" value="1"/>
</dbReference>
<feature type="compositionally biased region" description="Low complexity" evidence="4">
    <location>
        <begin position="468"/>
        <end position="480"/>
    </location>
</feature>
<sequence>MSESNKSHKSVDLTAVPLKTISGHEDGIWMIAPLPGGKRVVTCSLDKTVRIWDMETGEQEGTSMEHEDGVHGLAVTRDGKRILSGGLDKTIKVWDVGTHEPIEEWGAHTGSIFCIAISPDDQLAASGDLGGTIVIREMKEGGEIKHSIDAGGRVYSVCFSPNGEKLACGVSRNADGRVYAIQVYDVESGELVLGPIKAHEDDIRCVLWSLDDGSQLISASDDRTIRCWDSKTGDLVGQPWSGHTSYVMSLLLSPDGTKLASASIDHTVRFWDLRSGDPIEHPLQHADALWALAYSPSGEFLASGTINGKLLMWRVPWWDGSQKQAHNSFLDLPAVPLPKDRHQGEFDFLDLPTSRRPITSPPRDSTTMPIGTRVQRFWRGLVARRFSSSSSQQPNPLQPIQDRRFWKSPDRIPLTEVAAGHARNPVVVARSVPKRRKKKDRKSRKPQKPQTRAGSSTAEAGPPSHAEPSGSASNAGPSNSQAGPSTSSNAAPVGRASSFAQSTTGSDDSWDDLDGCEKCIDYFCFGPRENRERFRPWKKKSRAVMEAEEQTKKGKGKKTARRHPTSKAAESQNSAHPRRHHDRRHDVKAGSTPAADDSDPQHLILQLQDQIMNLRRQLDDAVAAKEKAEAERDGLQKNAEELPYSSDASGQPPEAHLPTAPPAGAGPSPPQAGSSGSQSNADVFPPKTDPPLRPSSPVQSNLDSMEAVERAKEEKRMATAEKQRRRHSN</sequence>
<dbReference type="Proteomes" id="UP000053647">
    <property type="component" value="Unassembled WGS sequence"/>
</dbReference>
<dbReference type="Pfam" id="PF00400">
    <property type="entry name" value="WD40"/>
    <property type="match status" value="7"/>
</dbReference>
<dbReference type="PROSITE" id="PS50294">
    <property type="entry name" value="WD_REPEATS_REGION"/>
    <property type="match status" value="4"/>
</dbReference>
<feature type="compositionally biased region" description="Low complexity" evidence="4">
    <location>
        <begin position="662"/>
        <end position="679"/>
    </location>
</feature>
<dbReference type="PANTHER" id="PTHR19848:SF8">
    <property type="entry name" value="F-BOX AND WD REPEAT DOMAIN CONTAINING 7"/>
    <property type="match status" value="1"/>
</dbReference>
<feature type="region of interest" description="Disordered" evidence="4">
    <location>
        <begin position="620"/>
        <end position="729"/>
    </location>
</feature>
<feature type="compositionally biased region" description="Basic residues" evidence="4">
    <location>
        <begin position="432"/>
        <end position="447"/>
    </location>
</feature>
<keyword evidence="2" id="KW-0677">Repeat</keyword>
<reference evidence="5 6" key="1">
    <citation type="submission" date="2014-06" db="EMBL/GenBank/DDBJ databases">
        <authorList>
            <consortium name="DOE Joint Genome Institute"/>
            <person name="Kuo A."/>
            <person name="Kohler A."/>
            <person name="Nagy L.G."/>
            <person name="Floudas D."/>
            <person name="Copeland A."/>
            <person name="Barry K.W."/>
            <person name="Cichocki N."/>
            <person name="Veneault-Fourrey C."/>
            <person name="LaButti K."/>
            <person name="Lindquist E.A."/>
            <person name="Lipzen A."/>
            <person name="Lundell T."/>
            <person name="Morin E."/>
            <person name="Murat C."/>
            <person name="Sun H."/>
            <person name="Tunlid A."/>
            <person name="Henrissat B."/>
            <person name="Grigoriev I.V."/>
            <person name="Hibbett D.S."/>
            <person name="Martin F."/>
            <person name="Nordberg H.P."/>
            <person name="Cantor M.N."/>
            <person name="Hua S.X."/>
        </authorList>
    </citation>
    <scope>NUCLEOTIDE SEQUENCE [LARGE SCALE GENOMIC DNA]</scope>
    <source>
        <strain evidence="5 6">ATCC 200175</strain>
    </source>
</reference>
<feature type="repeat" description="WD" evidence="3">
    <location>
        <begin position="240"/>
        <end position="281"/>
    </location>
</feature>
<protein>
    <recommendedName>
        <fullName evidence="7">WD40 repeat-like protein</fullName>
    </recommendedName>
</protein>
<gene>
    <name evidence="5" type="ORF">PAXINDRAFT_13671</name>
</gene>
<dbReference type="InterPro" id="IPR036322">
    <property type="entry name" value="WD40_repeat_dom_sf"/>
</dbReference>
<feature type="compositionally biased region" description="Basic and acidic residues" evidence="4">
    <location>
        <begin position="707"/>
        <end position="722"/>
    </location>
</feature>
<evidence type="ECO:0000256" key="1">
    <source>
        <dbReference type="ARBA" id="ARBA00022574"/>
    </source>
</evidence>
<evidence type="ECO:0000256" key="4">
    <source>
        <dbReference type="SAM" id="MobiDB-lite"/>
    </source>
</evidence>
<feature type="region of interest" description="Disordered" evidence="4">
    <location>
        <begin position="531"/>
        <end position="604"/>
    </location>
</feature>
<feature type="compositionally biased region" description="Basic and acidic residues" evidence="4">
    <location>
        <begin position="543"/>
        <end position="552"/>
    </location>
</feature>
<feature type="compositionally biased region" description="Basic residues" evidence="4">
    <location>
        <begin position="553"/>
        <end position="565"/>
    </location>
</feature>
<dbReference type="InterPro" id="IPR015943">
    <property type="entry name" value="WD40/YVTN_repeat-like_dom_sf"/>
</dbReference>
<organism evidence="5 6">
    <name type="scientific">Paxillus involutus ATCC 200175</name>
    <dbReference type="NCBI Taxonomy" id="664439"/>
    <lineage>
        <taxon>Eukaryota</taxon>
        <taxon>Fungi</taxon>
        <taxon>Dikarya</taxon>
        <taxon>Basidiomycota</taxon>
        <taxon>Agaricomycotina</taxon>
        <taxon>Agaricomycetes</taxon>
        <taxon>Agaricomycetidae</taxon>
        <taxon>Boletales</taxon>
        <taxon>Paxilineae</taxon>
        <taxon>Paxillaceae</taxon>
        <taxon>Paxillus</taxon>
    </lineage>
</organism>
<dbReference type="CDD" id="cd00200">
    <property type="entry name" value="WD40"/>
    <property type="match status" value="1"/>
</dbReference>
<feature type="repeat" description="WD" evidence="3">
    <location>
        <begin position="21"/>
        <end position="62"/>
    </location>
</feature>
<dbReference type="AlphaFoldDB" id="A0A0C9U2E7"/>
<dbReference type="OrthoDB" id="10251741at2759"/>
<feature type="region of interest" description="Disordered" evidence="4">
    <location>
        <begin position="425"/>
        <end position="512"/>
    </location>
</feature>
<keyword evidence="6" id="KW-1185">Reference proteome</keyword>
<accession>A0A0C9U2E7</accession>
<dbReference type="InterPro" id="IPR001680">
    <property type="entry name" value="WD40_rpt"/>
</dbReference>
<evidence type="ECO:0000256" key="2">
    <source>
        <dbReference type="ARBA" id="ARBA00022737"/>
    </source>
</evidence>
<evidence type="ECO:0008006" key="7">
    <source>
        <dbReference type="Google" id="ProtNLM"/>
    </source>
</evidence>
<name>A0A0C9U2E7_PAXIN</name>
<feature type="repeat" description="WD" evidence="3">
    <location>
        <begin position="63"/>
        <end position="104"/>
    </location>
</feature>
<dbReference type="PROSITE" id="PS00678">
    <property type="entry name" value="WD_REPEATS_1"/>
    <property type="match status" value="3"/>
</dbReference>
<feature type="region of interest" description="Disordered" evidence="4">
    <location>
        <begin position="385"/>
        <end position="405"/>
    </location>
</feature>
<dbReference type="EMBL" id="KN819351">
    <property type="protein sequence ID" value="KIJ13546.1"/>
    <property type="molecule type" value="Genomic_DNA"/>
</dbReference>
<evidence type="ECO:0000256" key="3">
    <source>
        <dbReference type="PROSITE-ProRule" id="PRU00221"/>
    </source>
</evidence>
<keyword evidence="1 3" id="KW-0853">WD repeat</keyword>
<feature type="compositionally biased region" description="Polar residues" evidence="4">
    <location>
        <begin position="498"/>
        <end position="507"/>
    </location>
</feature>
<dbReference type="PROSITE" id="PS50082">
    <property type="entry name" value="WD_REPEATS_2"/>
    <property type="match status" value="5"/>
</dbReference>
<feature type="compositionally biased region" description="Polar residues" evidence="4">
    <location>
        <begin position="481"/>
        <end position="490"/>
    </location>
</feature>
<evidence type="ECO:0000313" key="6">
    <source>
        <dbReference type="Proteomes" id="UP000053647"/>
    </source>
</evidence>
<dbReference type="SMART" id="SM00320">
    <property type="entry name" value="WD40"/>
    <property type="match status" value="7"/>
</dbReference>
<dbReference type="InterPro" id="IPR020472">
    <property type="entry name" value="WD40_PAC1"/>
</dbReference>
<feature type="repeat" description="WD" evidence="3">
    <location>
        <begin position="196"/>
        <end position="238"/>
    </location>
</feature>
<feature type="compositionally biased region" description="Basic and acidic residues" evidence="4">
    <location>
        <begin position="620"/>
        <end position="640"/>
    </location>
</feature>
<proteinExistence type="predicted"/>
<dbReference type="InterPro" id="IPR019775">
    <property type="entry name" value="WD40_repeat_CS"/>
</dbReference>
<feature type="repeat" description="WD" evidence="3">
    <location>
        <begin position="282"/>
        <end position="315"/>
    </location>
</feature>